<protein>
    <submittedName>
        <fullName evidence="1">YezD family protein</fullName>
    </submittedName>
</protein>
<reference evidence="1 2" key="1">
    <citation type="submission" date="2023-07" db="EMBL/GenBank/DDBJ databases">
        <title>The novel representative of Negativicutes class, Anaeroselena agilis gen. nov. sp. nov.</title>
        <authorList>
            <person name="Prokofeva M.I."/>
            <person name="Elcheninov A.G."/>
            <person name="Klyukina A."/>
            <person name="Kublanov I.V."/>
            <person name="Frolov E.N."/>
            <person name="Podosokorskaya O.A."/>
        </authorList>
    </citation>
    <scope>NUCLEOTIDE SEQUENCE [LARGE SCALE GENOMIC DNA]</scope>
    <source>
        <strain evidence="1 2">4137-cl</strain>
    </source>
</reference>
<dbReference type="InterPro" id="IPR018743">
    <property type="entry name" value="DUF2292"/>
</dbReference>
<proteinExistence type="predicted"/>
<organism evidence="1 2">
    <name type="scientific">Anaeroselena agilis</name>
    <dbReference type="NCBI Taxonomy" id="3063788"/>
    <lineage>
        <taxon>Bacteria</taxon>
        <taxon>Bacillati</taxon>
        <taxon>Bacillota</taxon>
        <taxon>Negativicutes</taxon>
        <taxon>Acetonemataceae</taxon>
        <taxon>Anaeroselena</taxon>
    </lineage>
</organism>
<gene>
    <name evidence="1" type="ORF">Q4T40_00210</name>
</gene>
<comment type="caution">
    <text evidence="1">The sequence shown here is derived from an EMBL/GenBank/DDBJ whole genome shotgun (WGS) entry which is preliminary data.</text>
</comment>
<sequence>MDARKNGAGSSDFQALRTEISKALGGLQYGQVVILIKDGKVTQIDRTEKRRLPSLQGINGEGI</sequence>
<dbReference type="Proteomes" id="UP001254848">
    <property type="component" value="Unassembled WGS sequence"/>
</dbReference>
<dbReference type="EMBL" id="JAUOZS010000001">
    <property type="protein sequence ID" value="MDT8899668.1"/>
    <property type="molecule type" value="Genomic_DNA"/>
</dbReference>
<dbReference type="RefSeq" id="WP_413778237.1">
    <property type="nucleotide sequence ID" value="NZ_JAUOZS010000001.1"/>
</dbReference>
<evidence type="ECO:0000313" key="1">
    <source>
        <dbReference type="EMBL" id="MDT8899668.1"/>
    </source>
</evidence>
<dbReference type="Pfam" id="PF10055">
    <property type="entry name" value="DUF2292"/>
    <property type="match status" value="1"/>
</dbReference>
<accession>A0ABU3NS62</accession>
<evidence type="ECO:0000313" key="2">
    <source>
        <dbReference type="Proteomes" id="UP001254848"/>
    </source>
</evidence>
<name>A0ABU3NS62_9FIRM</name>
<keyword evidence="2" id="KW-1185">Reference proteome</keyword>